<dbReference type="AlphaFoldDB" id="A0A8H8P682"/>
<reference evidence="2" key="1">
    <citation type="submission" date="2020-05" db="EMBL/GenBank/DDBJ databases">
        <title>Evolutionary and genomic comparisons of hybrid uninucleate and nonhybrid Rhizoctonia fungi.</title>
        <authorList>
            <person name="Li C."/>
            <person name="Chen X."/>
        </authorList>
    </citation>
    <scope>NUCLEOTIDE SEQUENCE</scope>
    <source>
        <strain evidence="2">AG-1 IA</strain>
    </source>
</reference>
<dbReference type="KEGG" id="rsx:RhiXN_11460"/>
<dbReference type="GeneID" id="67033738"/>
<accession>A0A8H8P682</accession>
<name>A0A8H8P682_9AGAM</name>
<sequence>MLLSFGQTQASTKEDLKTEMREGDKFENYPNQIFLTPQAKALTVTPELHAQISKYLATTYEVQIGKKLALELIPDTLQQWGQLQITQGGNLIQAQGYHKLQWDSCNVSFVWYELLAIDLLIFQEQHPTLSQLLIMVSFILFKLPLKPKSVVNLSKDGSKYLILAFILEAPVGHMVQGKVGKWGMVDALTIQCAIGQIQDNKRWWIIDRSLDLAHLDFFTLAMHWMSNCLEIQPSFMRPTPNVNPTPGHKSGPSKNVQPLTNQEPNPQAEIQPLKKFQPWGLQTSNPQEKSNP</sequence>
<evidence type="ECO:0000313" key="2">
    <source>
        <dbReference type="EMBL" id="QRW24548.1"/>
    </source>
</evidence>
<gene>
    <name evidence="2" type="ORF">RhiXN_11460</name>
</gene>
<dbReference type="Proteomes" id="UP000650533">
    <property type="component" value="Chromosome 12"/>
</dbReference>
<dbReference type="EMBL" id="CP059669">
    <property type="protein sequence ID" value="QRW24548.1"/>
    <property type="molecule type" value="Genomic_DNA"/>
</dbReference>
<organism evidence="2 3">
    <name type="scientific">Rhizoctonia solani</name>
    <dbReference type="NCBI Taxonomy" id="456999"/>
    <lineage>
        <taxon>Eukaryota</taxon>
        <taxon>Fungi</taxon>
        <taxon>Dikarya</taxon>
        <taxon>Basidiomycota</taxon>
        <taxon>Agaricomycotina</taxon>
        <taxon>Agaricomycetes</taxon>
        <taxon>Cantharellales</taxon>
        <taxon>Ceratobasidiaceae</taxon>
        <taxon>Rhizoctonia</taxon>
    </lineage>
</organism>
<feature type="compositionally biased region" description="Polar residues" evidence="1">
    <location>
        <begin position="252"/>
        <end position="265"/>
    </location>
</feature>
<feature type="compositionally biased region" description="Polar residues" evidence="1">
    <location>
        <begin position="280"/>
        <end position="292"/>
    </location>
</feature>
<feature type="region of interest" description="Disordered" evidence="1">
    <location>
        <begin position="238"/>
        <end position="292"/>
    </location>
</feature>
<evidence type="ECO:0000256" key="1">
    <source>
        <dbReference type="SAM" id="MobiDB-lite"/>
    </source>
</evidence>
<dbReference type="RefSeq" id="XP_043184785.1">
    <property type="nucleotide sequence ID" value="XM_043331275.1"/>
</dbReference>
<proteinExistence type="predicted"/>
<evidence type="ECO:0000313" key="3">
    <source>
        <dbReference type="Proteomes" id="UP000650533"/>
    </source>
</evidence>
<protein>
    <submittedName>
        <fullName evidence="2">Uncharacterized protein</fullName>
    </submittedName>
</protein>